<evidence type="ECO:0000259" key="1">
    <source>
        <dbReference type="Pfam" id="PF07238"/>
    </source>
</evidence>
<keyword evidence="3" id="KW-1185">Reference proteome</keyword>
<dbReference type="OrthoDB" id="7991169at2"/>
<comment type="caution">
    <text evidence="2">The sequence shown here is derived from an EMBL/GenBank/DDBJ whole genome shotgun (WGS) entry which is preliminary data.</text>
</comment>
<dbReference type="AlphaFoldDB" id="A0A5B2V856"/>
<dbReference type="RefSeq" id="WP_149821241.1">
    <property type="nucleotide sequence ID" value="NZ_VUOA01000037.1"/>
</dbReference>
<evidence type="ECO:0000313" key="3">
    <source>
        <dbReference type="Proteomes" id="UP000323142"/>
    </source>
</evidence>
<dbReference type="SUPFAM" id="SSF141371">
    <property type="entry name" value="PilZ domain-like"/>
    <property type="match status" value="2"/>
</dbReference>
<dbReference type="Proteomes" id="UP000323142">
    <property type="component" value="Unassembled WGS sequence"/>
</dbReference>
<dbReference type="EMBL" id="VUOA01000037">
    <property type="protein sequence ID" value="KAA2235224.1"/>
    <property type="molecule type" value="Genomic_DNA"/>
</dbReference>
<name>A0A5B2V856_9HYPH</name>
<protein>
    <submittedName>
        <fullName evidence="2">PilZ domain-containing protein</fullName>
    </submittedName>
</protein>
<accession>A0A5B2V856</accession>
<reference evidence="2 3" key="1">
    <citation type="submission" date="2019-09" db="EMBL/GenBank/DDBJ databases">
        <title>Salinarimonas rosea gen. nov., sp. nov., a new member of the a-2 subgroup of the Proteobacteria.</title>
        <authorList>
            <person name="Liu J."/>
        </authorList>
    </citation>
    <scope>NUCLEOTIDE SEQUENCE [LARGE SCALE GENOMIC DNA]</scope>
    <source>
        <strain evidence="2 3">BN140002</strain>
    </source>
</reference>
<proteinExistence type="predicted"/>
<dbReference type="Pfam" id="PF07238">
    <property type="entry name" value="PilZ"/>
    <property type="match status" value="2"/>
</dbReference>
<dbReference type="Gene3D" id="2.40.10.220">
    <property type="entry name" value="predicted glycosyltransferase like domains"/>
    <property type="match status" value="1"/>
</dbReference>
<feature type="domain" description="PilZ" evidence="1">
    <location>
        <begin position="115"/>
        <end position="185"/>
    </location>
</feature>
<dbReference type="GO" id="GO:0035438">
    <property type="term" value="F:cyclic-di-GMP binding"/>
    <property type="evidence" value="ECO:0007669"/>
    <property type="project" value="InterPro"/>
</dbReference>
<organism evidence="2 3">
    <name type="scientific">Salinarimonas soli</name>
    <dbReference type="NCBI Taxonomy" id="1638099"/>
    <lineage>
        <taxon>Bacteria</taxon>
        <taxon>Pseudomonadati</taxon>
        <taxon>Pseudomonadota</taxon>
        <taxon>Alphaproteobacteria</taxon>
        <taxon>Hyphomicrobiales</taxon>
        <taxon>Salinarimonadaceae</taxon>
        <taxon>Salinarimonas</taxon>
    </lineage>
</organism>
<gene>
    <name evidence="2" type="ORF">F0L46_20995</name>
</gene>
<dbReference type="InterPro" id="IPR009875">
    <property type="entry name" value="PilZ_domain"/>
</dbReference>
<feature type="domain" description="PilZ" evidence="1">
    <location>
        <begin position="12"/>
        <end position="100"/>
    </location>
</feature>
<evidence type="ECO:0000313" key="2">
    <source>
        <dbReference type="EMBL" id="KAA2235224.1"/>
    </source>
</evidence>
<sequence>MPDGVYHPYRYERRRDERIHVRLQGRITSPDGTDLPCATLTVSAGGLAVETPTLIPLGEHVVCHFEQIGQIDAVIVGHHEEGFAVAFVADRDTRGELVRKVDWIERRMEGEVGDVRRHPRHVPPPNVLTIRLGGGRSEQARLLDVSISGAAVEAEQLPPVGSTVWIGPMRGRVVRHLPNGYAVAFASAALPAPL</sequence>
<reference evidence="2 3" key="2">
    <citation type="submission" date="2019-09" db="EMBL/GenBank/DDBJ databases">
        <authorList>
            <person name="Jin C."/>
        </authorList>
    </citation>
    <scope>NUCLEOTIDE SEQUENCE [LARGE SCALE GENOMIC DNA]</scope>
    <source>
        <strain evidence="2 3">BN140002</strain>
    </source>
</reference>